<dbReference type="Proteomes" id="UP000319976">
    <property type="component" value="Chromosome"/>
</dbReference>
<gene>
    <name evidence="1" type="ORF">V22_19490</name>
</gene>
<dbReference type="EMBL" id="CP036316">
    <property type="protein sequence ID" value="QDT64708.1"/>
    <property type="molecule type" value="Genomic_DNA"/>
</dbReference>
<accession>A0A517T8N5</accession>
<keyword evidence="2" id="KW-1185">Reference proteome</keyword>
<evidence type="ECO:0000313" key="1">
    <source>
        <dbReference type="EMBL" id="QDT64708.1"/>
    </source>
</evidence>
<dbReference type="KEGG" id="chya:V22_19490"/>
<proteinExistence type="predicted"/>
<reference evidence="1 2" key="1">
    <citation type="submission" date="2019-02" db="EMBL/GenBank/DDBJ databases">
        <title>Deep-cultivation of Planctomycetes and their phenomic and genomic characterization uncovers novel biology.</title>
        <authorList>
            <person name="Wiegand S."/>
            <person name="Jogler M."/>
            <person name="Boedeker C."/>
            <person name="Pinto D."/>
            <person name="Vollmers J."/>
            <person name="Rivas-Marin E."/>
            <person name="Kohn T."/>
            <person name="Peeters S.H."/>
            <person name="Heuer A."/>
            <person name="Rast P."/>
            <person name="Oberbeckmann S."/>
            <person name="Bunk B."/>
            <person name="Jeske O."/>
            <person name="Meyerdierks A."/>
            <person name="Storesund J.E."/>
            <person name="Kallscheuer N."/>
            <person name="Luecker S."/>
            <person name="Lage O.M."/>
            <person name="Pohl T."/>
            <person name="Merkel B.J."/>
            <person name="Hornburger P."/>
            <person name="Mueller R.-W."/>
            <person name="Bruemmer F."/>
            <person name="Labrenz M."/>
            <person name="Spormann A.M."/>
            <person name="Op den Camp H."/>
            <person name="Overmann J."/>
            <person name="Amann R."/>
            <person name="Jetten M.S.M."/>
            <person name="Mascher T."/>
            <person name="Medema M.H."/>
            <person name="Devos D.P."/>
            <person name="Kaster A.-K."/>
            <person name="Ovreas L."/>
            <person name="Rohde M."/>
            <person name="Galperin M.Y."/>
            <person name="Jogler C."/>
        </authorList>
    </citation>
    <scope>NUCLEOTIDE SEQUENCE [LARGE SCALE GENOMIC DNA]</scope>
    <source>
        <strain evidence="1 2">V22</strain>
    </source>
</reference>
<name>A0A517T8N5_9PLAN</name>
<evidence type="ECO:0000313" key="2">
    <source>
        <dbReference type="Proteomes" id="UP000319976"/>
    </source>
</evidence>
<organism evidence="1 2">
    <name type="scientific">Calycomorphotria hydatis</name>
    <dbReference type="NCBI Taxonomy" id="2528027"/>
    <lineage>
        <taxon>Bacteria</taxon>
        <taxon>Pseudomonadati</taxon>
        <taxon>Planctomycetota</taxon>
        <taxon>Planctomycetia</taxon>
        <taxon>Planctomycetales</taxon>
        <taxon>Planctomycetaceae</taxon>
        <taxon>Calycomorphotria</taxon>
    </lineage>
</organism>
<dbReference type="AlphaFoldDB" id="A0A517T8N5"/>
<protein>
    <submittedName>
        <fullName evidence="1">Uncharacterized protein</fullName>
    </submittedName>
</protein>
<sequence length="256" mass="29170">MVSIETAMYISNFAIFSFFLRQNVQQFVTSLTGKTVCSNTTIGLSILPVYRTVISLQATRLSLKSEFPHLYLTLVSLNIDYSFMSRWNDMIQVWNDLGIVLKCSDNRETLLKSAVISFSACCLLSWVYCELAVTYRDPYGRTFSNQGEIAHQFMTELYEGNNEPVDFRIVDLHPTELEDDQVENQSFRKPVEAERPPIFFDTHDATKLLNAYEFWKQHPGQSGFTIDDRVAPVIHNFGAISESYDPAIDAASCNLP</sequence>